<dbReference type="PROSITE" id="PS50994">
    <property type="entry name" value="INTEGRASE"/>
    <property type="match status" value="1"/>
</dbReference>
<dbReference type="PROSITE" id="PS01043">
    <property type="entry name" value="TRANSPOSASE_IS30"/>
    <property type="match status" value="1"/>
</dbReference>
<name>A0A4Y9FUC4_9MICO</name>
<dbReference type="SUPFAM" id="SSF53098">
    <property type="entry name" value="Ribonuclease H-like"/>
    <property type="match status" value="1"/>
</dbReference>
<dbReference type="EMBL" id="SPQB01000034">
    <property type="protein sequence ID" value="TFU32124.1"/>
    <property type="molecule type" value="Genomic_DNA"/>
</dbReference>
<protein>
    <submittedName>
        <fullName evidence="4">IS30 family transposase</fullName>
    </submittedName>
</protein>
<dbReference type="GO" id="GO:0015074">
    <property type="term" value="P:DNA integration"/>
    <property type="evidence" value="ECO:0007669"/>
    <property type="project" value="InterPro"/>
</dbReference>
<dbReference type="InterPro" id="IPR001584">
    <property type="entry name" value="Integrase_cat-core"/>
</dbReference>
<reference evidence="4 5" key="1">
    <citation type="submission" date="2019-03" db="EMBL/GenBank/DDBJ databases">
        <title>Diversity of the mouse oral microbiome.</title>
        <authorList>
            <person name="Joseph S."/>
            <person name="Aduse-Opoku J."/>
            <person name="Curtis M."/>
            <person name="Wade W."/>
            <person name="Hashim A."/>
        </authorList>
    </citation>
    <scope>NUCLEOTIDE SEQUENCE [LARGE SCALE GENOMIC DNA]</scope>
    <source>
        <strain evidence="4 5">P1012</strain>
    </source>
</reference>
<gene>
    <name evidence="4" type="ORF">E4U02_11955</name>
</gene>
<dbReference type="InterPro" id="IPR036397">
    <property type="entry name" value="RNaseH_sf"/>
</dbReference>
<evidence type="ECO:0000313" key="4">
    <source>
        <dbReference type="EMBL" id="TFU32124.1"/>
    </source>
</evidence>
<dbReference type="Gene3D" id="3.30.420.10">
    <property type="entry name" value="Ribonuclease H-like superfamily/Ribonuclease H"/>
    <property type="match status" value="1"/>
</dbReference>
<evidence type="ECO:0000256" key="1">
    <source>
        <dbReference type="ARBA" id="ARBA00002190"/>
    </source>
</evidence>
<dbReference type="PANTHER" id="PTHR10948:SF23">
    <property type="entry name" value="TRANSPOSASE INSI FOR INSERTION SEQUENCE ELEMENT IS30A-RELATED"/>
    <property type="match status" value="1"/>
</dbReference>
<feature type="domain" description="Integrase catalytic" evidence="3">
    <location>
        <begin position="100"/>
        <end position="263"/>
    </location>
</feature>
<dbReference type="Pfam" id="PF00665">
    <property type="entry name" value="rve"/>
    <property type="match status" value="1"/>
</dbReference>
<dbReference type="GO" id="GO:0004803">
    <property type="term" value="F:transposase activity"/>
    <property type="evidence" value="ECO:0007669"/>
    <property type="project" value="InterPro"/>
</dbReference>
<comment type="function">
    <text evidence="1">Required for the transposition of the insertion element.</text>
</comment>
<comment type="caution">
    <text evidence="4">The sequence shown here is derived from an EMBL/GenBank/DDBJ whole genome shotgun (WGS) entry which is preliminary data.</text>
</comment>
<organism evidence="4 5">
    <name type="scientific">Microbacterium paludicola</name>
    <dbReference type="NCBI Taxonomy" id="300019"/>
    <lineage>
        <taxon>Bacteria</taxon>
        <taxon>Bacillati</taxon>
        <taxon>Actinomycetota</taxon>
        <taxon>Actinomycetes</taxon>
        <taxon>Micrococcales</taxon>
        <taxon>Microbacteriaceae</taxon>
        <taxon>Microbacterium</taxon>
    </lineage>
</organism>
<evidence type="ECO:0000259" key="3">
    <source>
        <dbReference type="PROSITE" id="PS50994"/>
    </source>
</evidence>
<dbReference type="GO" id="GO:0005829">
    <property type="term" value="C:cytosol"/>
    <property type="evidence" value="ECO:0007669"/>
    <property type="project" value="TreeGrafter"/>
</dbReference>
<dbReference type="InterPro" id="IPR012337">
    <property type="entry name" value="RNaseH-like_sf"/>
</dbReference>
<keyword evidence="5" id="KW-1185">Reference proteome</keyword>
<feature type="non-terminal residue" evidence="4">
    <location>
        <position position="1"/>
    </location>
</feature>
<dbReference type="Proteomes" id="UP000298358">
    <property type="component" value="Unassembled WGS sequence"/>
</dbReference>
<accession>A0A4Y9FUC4</accession>
<evidence type="ECO:0000313" key="5">
    <source>
        <dbReference type="Proteomes" id="UP000298358"/>
    </source>
</evidence>
<comment type="similarity">
    <text evidence="2">Belongs to the transposase IS30 family.</text>
</comment>
<dbReference type="AlphaFoldDB" id="A0A4Y9FUC4"/>
<dbReference type="InterPro" id="IPR001598">
    <property type="entry name" value="Transposase_IS30_CS"/>
</dbReference>
<proteinExistence type="inferred from homology"/>
<dbReference type="OrthoDB" id="9803231at2"/>
<dbReference type="GO" id="GO:0006313">
    <property type="term" value="P:DNA transposition"/>
    <property type="evidence" value="ECO:0007669"/>
    <property type="project" value="InterPro"/>
</dbReference>
<sequence>REQARRPKPFKLDGGRLLETVTAQLKQLWSPQEIAARLRLEHPDDPEMHVSHETIYQSLFVQGRGQLRRELARCLRSGRTARKARTATDRRGRLPGMVMISERPAEVEDRAVPGHWEGDLILGENSRSAVGTLVERSTRLTLLLHLPDGKSADKVEAAMREAITALPSSLARTITWDQGAEMAKHLEFTATTGIPIYFCDPHSPWQRGSNENTNGLLRQYLPKSTDLSIVSRADLTAIQDSLNGRPRKTLGYLTPSEKFTELVATTG</sequence>
<dbReference type="RefSeq" id="WP_135115068.1">
    <property type="nucleotide sequence ID" value="NZ_JADGLL010000034.1"/>
</dbReference>
<dbReference type="PANTHER" id="PTHR10948">
    <property type="entry name" value="TRANSPOSASE"/>
    <property type="match status" value="1"/>
</dbReference>
<evidence type="ECO:0000256" key="2">
    <source>
        <dbReference type="ARBA" id="ARBA00006363"/>
    </source>
</evidence>
<dbReference type="NCBIfam" id="NF033563">
    <property type="entry name" value="transpos_IS30"/>
    <property type="match status" value="1"/>
</dbReference>
<dbReference type="GO" id="GO:0003677">
    <property type="term" value="F:DNA binding"/>
    <property type="evidence" value="ECO:0007669"/>
    <property type="project" value="InterPro"/>
</dbReference>
<dbReference type="InterPro" id="IPR051917">
    <property type="entry name" value="Transposase-Integrase"/>
</dbReference>
<dbReference type="InterPro" id="IPR053392">
    <property type="entry name" value="Transposase_IS30-like"/>
</dbReference>